<evidence type="ECO:0000256" key="1">
    <source>
        <dbReference type="SAM" id="MobiDB-lite"/>
    </source>
</evidence>
<gene>
    <name evidence="2" type="ORF">DERYTH_LOCUS19009</name>
</gene>
<accession>A0A9N9JC22</accession>
<evidence type="ECO:0000313" key="3">
    <source>
        <dbReference type="Proteomes" id="UP000789405"/>
    </source>
</evidence>
<organism evidence="2 3">
    <name type="scientific">Dentiscutata erythropus</name>
    <dbReference type="NCBI Taxonomy" id="1348616"/>
    <lineage>
        <taxon>Eukaryota</taxon>
        <taxon>Fungi</taxon>
        <taxon>Fungi incertae sedis</taxon>
        <taxon>Mucoromycota</taxon>
        <taxon>Glomeromycotina</taxon>
        <taxon>Glomeromycetes</taxon>
        <taxon>Diversisporales</taxon>
        <taxon>Gigasporaceae</taxon>
        <taxon>Dentiscutata</taxon>
    </lineage>
</organism>
<feature type="region of interest" description="Disordered" evidence="1">
    <location>
        <begin position="1"/>
        <end position="57"/>
    </location>
</feature>
<comment type="caution">
    <text evidence="2">The sequence shown here is derived from an EMBL/GenBank/DDBJ whole genome shotgun (WGS) entry which is preliminary data.</text>
</comment>
<keyword evidence="3" id="KW-1185">Reference proteome</keyword>
<dbReference type="AlphaFoldDB" id="A0A9N9JC22"/>
<protein>
    <submittedName>
        <fullName evidence="2">6195_t:CDS:1</fullName>
    </submittedName>
</protein>
<dbReference type="Proteomes" id="UP000789405">
    <property type="component" value="Unassembled WGS sequence"/>
</dbReference>
<sequence length="57" mass="6610">SFWNRNRITGRNGLLDGYDDYGHNRRGARSKQYSVEGPVTSIKKEERKKTSVKPQDL</sequence>
<evidence type="ECO:0000313" key="2">
    <source>
        <dbReference type="EMBL" id="CAG8774426.1"/>
    </source>
</evidence>
<reference evidence="2" key="1">
    <citation type="submission" date="2021-06" db="EMBL/GenBank/DDBJ databases">
        <authorList>
            <person name="Kallberg Y."/>
            <person name="Tangrot J."/>
            <person name="Rosling A."/>
        </authorList>
    </citation>
    <scope>NUCLEOTIDE SEQUENCE</scope>
    <source>
        <strain evidence="2">MA453B</strain>
    </source>
</reference>
<feature type="non-terminal residue" evidence="2">
    <location>
        <position position="1"/>
    </location>
</feature>
<dbReference type="EMBL" id="CAJVPY010020146">
    <property type="protein sequence ID" value="CAG8774426.1"/>
    <property type="molecule type" value="Genomic_DNA"/>
</dbReference>
<name>A0A9N9JC22_9GLOM</name>
<feature type="compositionally biased region" description="Basic and acidic residues" evidence="1">
    <location>
        <begin position="42"/>
        <end position="57"/>
    </location>
</feature>
<proteinExistence type="predicted"/>